<dbReference type="OrthoDB" id="9780560at2"/>
<evidence type="ECO:0000256" key="2">
    <source>
        <dbReference type="ARBA" id="ARBA00022475"/>
    </source>
</evidence>
<name>A0A5N5RP65_9BIFI</name>
<comment type="caution">
    <text evidence="11">The sequence shown here is derived from an EMBL/GenBank/DDBJ whole genome shotgun (WGS) entry which is preliminary data.</text>
</comment>
<proteinExistence type="inferred from homology"/>
<feature type="domain" description="ABC3 transporter permease C-terminal" evidence="9">
    <location>
        <begin position="313"/>
        <end position="426"/>
    </location>
</feature>
<dbReference type="InterPro" id="IPR003838">
    <property type="entry name" value="ABC3_permease_C"/>
</dbReference>
<feature type="region of interest" description="Disordered" evidence="7">
    <location>
        <begin position="1"/>
        <end position="37"/>
    </location>
</feature>
<evidence type="ECO:0000256" key="1">
    <source>
        <dbReference type="ARBA" id="ARBA00004651"/>
    </source>
</evidence>
<comment type="subcellular location">
    <subcellularLocation>
        <location evidence="1">Cell membrane</location>
        <topology evidence="1">Multi-pass membrane protein</topology>
    </subcellularLocation>
</comment>
<evidence type="ECO:0000256" key="7">
    <source>
        <dbReference type="SAM" id="MobiDB-lite"/>
    </source>
</evidence>
<keyword evidence="4 8" id="KW-1133">Transmembrane helix</keyword>
<dbReference type="InterPro" id="IPR050250">
    <property type="entry name" value="Macrolide_Exporter_MacB"/>
</dbReference>
<dbReference type="Proteomes" id="UP000326336">
    <property type="component" value="Unassembled WGS sequence"/>
</dbReference>
<keyword evidence="12" id="KW-1185">Reference proteome</keyword>
<evidence type="ECO:0000313" key="12">
    <source>
        <dbReference type="Proteomes" id="UP000326336"/>
    </source>
</evidence>
<evidence type="ECO:0000256" key="6">
    <source>
        <dbReference type="ARBA" id="ARBA00038076"/>
    </source>
</evidence>
<organism evidence="11 12">
    <name type="scientific">Bifidobacterium jacchi</name>
    <dbReference type="NCBI Taxonomy" id="2490545"/>
    <lineage>
        <taxon>Bacteria</taxon>
        <taxon>Bacillati</taxon>
        <taxon>Actinomycetota</taxon>
        <taxon>Actinomycetes</taxon>
        <taxon>Bifidobacteriales</taxon>
        <taxon>Bifidobacteriaceae</taxon>
        <taxon>Bifidobacterium</taxon>
    </lineage>
</organism>
<evidence type="ECO:0000256" key="8">
    <source>
        <dbReference type="SAM" id="Phobius"/>
    </source>
</evidence>
<dbReference type="AlphaFoldDB" id="A0A5N5RP65"/>
<feature type="domain" description="MacB-like periplasmic core" evidence="10">
    <location>
        <begin position="62"/>
        <end position="274"/>
    </location>
</feature>
<dbReference type="Pfam" id="PF02687">
    <property type="entry name" value="FtsX"/>
    <property type="match status" value="1"/>
</dbReference>
<dbReference type="PANTHER" id="PTHR30572:SF4">
    <property type="entry name" value="ABC TRANSPORTER PERMEASE YTRF"/>
    <property type="match status" value="1"/>
</dbReference>
<feature type="transmembrane region" description="Helical" evidence="8">
    <location>
        <begin position="63"/>
        <end position="84"/>
    </location>
</feature>
<dbReference type="InterPro" id="IPR025857">
    <property type="entry name" value="MacB_PCD"/>
</dbReference>
<dbReference type="PANTHER" id="PTHR30572">
    <property type="entry name" value="MEMBRANE COMPONENT OF TRANSPORTER-RELATED"/>
    <property type="match status" value="1"/>
</dbReference>
<keyword evidence="2" id="KW-1003">Cell membrane</keyword>
<keyword evidence="5 8" id="KW-0472">Membrane</keyword>
<feature type="transmembrane region" description="Helical" evidence="8">
    <location>
        <begin position="310"/>
        <end position="335"/>
    </location>
</feature>
<reference evidence="11 12" key="1">
    <citation type="journal article" date="2019" name="Int. J. Syst. Evol. Microbiol.">
        <title>Bifidobacterium jacchi sp. nov., isolated from the faeces of a baby common marmoset (Callithrix jacchus).</title>
        <authorList>
            <person name="Modesto M."/>
            <person name="Watanabe K."/>
            <person name="Arita M."/>
            <person name="Satti M."/>
            <person name="Oki K."/>
            <person name="Sciavilla P."/>
            <person name="Patavino C."/>
            <person name="Camma C."/>
            <person name="Michelini S."/>
            <person name="Sgorbati B."/>
            <person name="Mattarelli P."/>
        </authorList>
    </citation>
    <scope>NUCLEOTIDE SEQUENCE [LARGE SCALE GENOMIC DNA]</scope>
    <source>
        <strain evidence="11 12">MRM 9.3</strain>
    </source>
</reference>
<gene>
    <name evidence="11" type="ORF">EHS19_00800</name>
</gene>
<evidence type="ECO:0000256" key="4">
    <source>
        <dbReference type="ARBA" id="ARBA00022989"/>
    </source>
</evidence>
<dbReference type="Pfam" id="PF12704">
    <property type="entry name" value="MacB_PCD"/>
    <property type="match status" value="1"/>
</dbReference>
<feature type="transmembrane region" description="Helical" evidence="8">
    <location>
        <begin position="397"/>
        <end position="416"/>
    </location>
</feature>
<feature type="compositionally biased region" description="Basic residues" evidence="7">
    <location>
        <begin position="26"/>
        <end position="37"/>
    </location>
</feature>
<sequence length="433" mass="45289">MNESATYESGKRESGMRERTAEPMRRLPRKPRRRLPHKPLGTRLADLLHAAWIGVTGRVSRTLLASLGIALGVAAYVALSGIAASNQAALLARLDALGANLQIVAPGQDAAQQTVPLPNYAPQTLKRQPSVKQVGVFYTPPENMQVFKNDLVPATNGNAIAVKIMAPGALAAVNATFAHGHGIDRNNEGLPVAILGSEAAWRLGVTDVGDRVFIDHEWYGVIGILDPLPQASTLDTSAIIGRAWALSHYPDQAGDIAKISAIYVRTTPADAEMTRRLLAHAANVNGNVSVTASADLSKARSATNDSLTTLGLMIGVIALAVGGMSIANMMIVTVMERRGEIGLRLALGATAGNIRMQFVTESVMLSALGGCCGILIGAATAGYVASASGQPFALDWASLPLAWAATVIVGVLAGLYPASRAARMTPTEALRGE</sequence>
<evidence type="ECO:0000256" key="3">
    <source>
        <dbReference type="ARBA" id="ARBA00022692"/>
    </source>
</evidence>
<evidence type="ECO:0000256" key="5">
    <source>
        <dbReference type="ARBA" id="ARBA00023136"/>
    </source>
</evidence>
<evidence type="ECO:0000313" key="11">
    <source>
        <dbReference type="EMBL" id="KAB5608531.1"/>
    </source>
</evidence>
<dbReference type="GO" id="GO:0005886">
    <property type="term" value="C:plasma membrane"/>
    <property type="evidence" value="ECO:0007669"/>
    <property type="project" value="UniProtKB-SubCell"/>
</dbReference>
<accession>A0A5N5RP65</accession>
<dbReference type="EMBL" id="RQSP01000002">
    <property type="protein sequence ID" value="KAB5608531.1"/>
    <property type="molecule type" value="Genomic_DNA"/>
</dbReference>
<feature type="transmembrane region" description="Helical" evidence="8">
    <location>
        <begin position="363"/>
        <end position="385"/>
    </location>
</feature>
<dbReference type="RefSeq" id="WP_151915902.1">
    <property type="nucleotide sequence ID" value="NZ_RQSP01000002.1"/>
</dbReference>
<evidence type="ECO:0000259" key="9">
    <source>
        <dbReference type="Pfam" id="PF02687"/>
    </source>
</evidence>
<feature type="compositionally biased region" description="Basic and acidic residues" evidence="7">
    <location>
        <begin position="9"/>
        <end position="25"/>
    </location>
</feature>
<comment type="similarity">
    <text evidence="6">Belongs to the ABC-4 integral membrane protein family.</text>
</comment>
<keyword evidence="3 8" id="KW-0812">Transmembrane</keyword>
<protein>
    <submittedName>
        <fullName evidence="11">ABC transporter permease</fullName>
    </submittedName>
</protein>
<evidence type="ECO:0000259" key="10">
    <source>
        <dbReference type="Pfam" id="PF12704"/>
    </source>
</evidence>
<dbReference type="GO" id="GO:0022857">
    <property type="term" value="F:transmembrane transporter activity"/>
    <property type="evidence" value="ECO:0007669"/>
    <property type="project" value="TreeGrafter"/>
</dbReference>